<dbReference type="InterPro" id="IPR008069">
    <property type="entry name" value="Cyt_P450_E_grp-I_CYP2D-like"/>
</dbReference>
<evidence type="ECO:0000313" key="9">
    <source>
        <dbReference type="RefSeq" id="XP_006811947.1"/>
    </source>
</evidence>
<name>A0ABM0LW06_SACKO</name>
<dbReference type="RefSeq" id="XP_006811947.1">
    <property type="nucleotide sequence ID" value="XM_006811884.1"/>
</dbReference>
<keyword evidence="7" id="KW-0503">Monooxygenase</keyword>
<dbReference type="PROSITE" id="PS00086">
    <property type="entry name" value="CYTOCHROME_P450"/>
    <property type="match status" value="1"/>
</dbReference>
<dbReference type="InterPro" id="IPR001128">
    <property type="entry name" value="Cyt_P450"/>
</dbReference>
<evidence type="ECO:0000256" key="7">
    <source>
        <dbReference type="RuleBase" id="RU000461"/>
    </source>
</evidence>
<organism evidence="8 9">
    <name type="scientific">Saccoglossus kowalevskii</name>
    <name type="common">Acorn worm</name>
    <dbReference type="NCBI Taxonomy" id="10224"/>
    <lineage>
        <taxon>Eukaryota</taxon>
        <taxon>Metazoa</taxon>
        <taxon>Hemichordata</taxon>
        <taxon>Enteropneusta</taxon>
        <taxon>Harrimaniidae</taxon>
        <taxon>Saccoglossus</taxon>
    </lineage>
</organism>
<dbReference type="InterPro" id="IPR002401">
    <property type="entry name" value="Cyt_P450_E_grp-I"/>
</dbReference>
<comment type="subcellular location">
    <subcellularLocation>
        <location evidence="1">Membrane</location>
    </subcellularLocation>
</comment>
<dbReference type="InterPro" id="IPR050182">
    <property type="entry name" value="Cytochrome_P450_fam2"/>
</dbReference>
<keyword evidence="6" id="KW-0472">Membrane</keyword>
<proteinExistence type="inferred from homology"/>
<dbReference type="Gene3D" id="1.10.630.10">
    <property type="entry name" value="Cytochrome P450"/>
    <property type="match status" value="1"/>
</dbReference>
<evidence type="ECO:0000256" key="3">
    <source>
        <dbReference type="ARBA" id="ARBA00022723"/>
    </source>
</evidence>
<comment type="similarity">
    <text evidence="2 7">Belongs to the cytochrome P450 family.</text>
</comment>
<evidence type="ECO:0000313" key="8">
    <source>
        <dbReference type="Proteomes" id="UP000694865"/>
    </source>
</evidence>
<keyword evidence="8" id="KW-1185">Reference proteome</keyword>
<dbReference type="SUPFAM" id="SSF48264">
    <property type="entry name" value="Cytochrome P450"/>
    <property type="match status" value="1"/>
</dbReference>
<dbReference type="InterPro" id="IPR036396">
    <property type="entry name" value="Cyt_P450_sf"/>
</dbReference>
<dbReference type="Pfam" id="PF00067">
    <property type="entry name" value="p450"/>
    <property type="match status" value="1"/>
</dbReference>
<keyword evidence="4 7" id="KW-0560">Oxidoreductase</keyword>
<evidence type="ECO:0000256" key="2">
    <source>
        <dbReference type="ARBA" id="ARBA00010617"/>
    </source>
</evidence>
<gene>
    <name evidence="9" type="primary">LOC100374257</name>
</gene>
<protein>
    <submittedName>
        <fullName evidence="9">Cytochrome P450 2U1-like</fullName>
    </submittedName>
</protein>
<dbReference type="PRINTS" id="PR00385">
    <property type="entry name" value="P450"/>
</dbReference>
<dbReference type="GeneID" id="100374257"/>
<evidence type="ECO:0000256" key="1">
    <source>
        <dbReference type="ARBA" id="ARBA00004370"/>
    </source>
</evidence>
<reference evidence="9" key="1">
    <citation type="submission" date="2025-08" db="UniProtKB">
        <authorList>
            <consortium name="RefSeq"/>
        </authorList>
    </citation>
    <scope>IDENTIFICATION</scope>
    <source>
        <tissue evidence="9">Testes</tissue>
    </source>
</reference>
<dbReference type="PANTHER" id="PTHR24300:SF397">
    <property type="entry name" value="CYTOCHROME P450 2U1"/>
    <property type="match status" value="1"/>
</dbReference>
<accession>A0ABM0LW06</accession>
<dbReference type="PRINTS" id="PR00463">
    <property type="entry name" value="EP450I"/>
</dbReference>
<dbReference type="Proteomes" id="UP000694865">
    <property type="component" value="Unplaced"/>
</dbReference>
<keyword evidence="7" id="KW-0349">Heme</keyword>
<keyword evidence="3 7" id="KW-0479">Metal-binding</keyword>
<evidence type="ECO:0000256" key="4">
    <source>
        <dbReference type="ARBA" id="ARBA00023002"/>
    </source>
</evidence>
<dbReference type="PANTHER" id="PTHR24300">
    <property type="entry name" value="CYTOCHROME P450 508A4-RELATED"/>
    <property type="match status" value="1"/>
</dbReference>
<keyword evidence="5 7" id="KW-0408">Iron</keyword>
<sequence length="439" mass="50085">MGRRYGPVFSLRLGTQLVVVVNGYRAIRDALVKKGEFCNSRPHMPIMERTTRRNGIVNAVFGPSWKEQRTFTLHVLRNFGMGRSIVEDRVSEECLHLKKAIESFDGNSFDPTHVLTNGIANIISSIIFGGRFEYDDPFFRTLLRLCNKNFELAGSVAISNFFPVLQYIPFGPMREIVDNFEIYRKFLNGKIEEHRQSFDPDNVHDVVSAYLHEMNNRKEEQREPGHFNDDNLFAVVSDLFAAGTETTSTTLRWAVLYFALYPDVQKRVQAELDEVVGMGTPTLANRRQLPYTEATIHEIQRMSSIVPLCIPHAASENTEILGHYIPKDTVIMVNLWSALNDPDTWTNPEQFNPERFLDDKGQVEKPDELIPFSIGRRVCLGEQLAKTELFLIITQILHQFTITIAEEENQDMASLLKPVAGITLSPQPYKIQAVNRHAL</sequence>
<dbReference type="PRINTS" id="PR01686">
    <property type="entry name" value="EP450ICYP2D"/>
</dbReference>
<evidence type="ECO:0000256" key="6">
    <source>
        <dbReference type="ARBA" id="ARBA00023136"/>
    </source>
</evidence>
<dbReference type="InterPro" id="IPR017972">
    <property type="entry name" value="Cyt_P450_CS"/>
</dbReference>
<evidence type="ECO:0000256" key="5">
    <source>
        <dbReference type="ARBA" id="ARBA00023004"/>
    </source>
</evidence>